<evidence type="ECO:0000313" key="1">
    <source>
        <dbReference type="EMBL" id="KAK1767253.1"/>
    </source>
</evidence>
<organism evidence="1 2">
    <name type="scientific">Phialemonium atrogriseum</name>
    <dbReference type="NCBI Taxonomy" id="1093897"/>
    <lineage>
        <taxon>Eukaryota</taxon>
        <taxon>Fungi</taxon>
        <taxon>Dikarya</taxon>
        <taxon>Ascomycota</taxon>
        <taxon>Pezizomycotina</taxon>
        <taxon>Sordariomycetes</taxon>
        <taxon>Sordariomycetidae</taxon>
        <taxon>Cephalothecales</taxon>
        <taxon>Cephalothecaceae</taxon>
        <taxon>Phialemonium</taxon>
    </lineage>
</organism>
<name>A0AAJ0C196_9PEZI</name>
<dbReference type="AlphaFoldDB" id="A0AAJ0C196"/>
<keyword evidence="2" id="KW-1185">Reference proteome</keyword>
<dbReference type="GeneID" id="85316298"/>
<sequence>MFRNVGKRPGPKNKKFYQMLPRVGFVWPCGDFMYWDAVEFQDAFEEVCLASTKSKQQFDMMLAGLIIGPLREATDDLYDLQPMNFWVQAQARGLSTILSASHMDVEAAYRFVFKAVKARRAFHKRQRGQPQILKEGWLARAVDRLISHFQAAPIHFETYLGYYVKPDLKFYGPYDYRNILVRRDWQRRCVEGKNAAPSVPLEPMPLPQLMNGIWPRPIPYMEDLQCDAIGNGIILAKPGDFLSF</sequence>
<comment type="caution">
    <text evidence="1">The sequence shown here is derived from an EMBL/GenBank/DDBJ whole genome shotgun (WGS) entry which is preliminary data.</text>
</comment>
<evidence type="ECO:0000313" key="2">
    <source>
        <dbReference type="Proteomes" id="UP001244011"/>
    </source>
</evidence>
<proteinExistence type="predicted"/>
<dbReference type="EMBL" id="MU839009">
    <property type="protein sequence ID" value="KAK1767253.1"/>
    <property type="molecule type" value="Genomic_DNA"/>
</dbReference>
<reference evidence="1" key="1">
    <citation type="submission" date="2023-06" db="EMBL/GenBank/DDBJ databases">
        <title>Genome-scale phylogeny and comparative genomics of the fungal order Sordariales.</title>
        <authorList>
            <consortium name="Lawrence Berkeley National Laboratory"/>
            <person name="Hensen N."/>
            <person name="Bonometti L."/>
            <person name="Westerberg I."/>
            <person name="Brannstrom I.O."/>
            <person name="Guillou S."/>
            <person name="Cros-Aarteil S."/>
            <person name="Calhoun S."/>
            <person name="Haridas S."/>
            <person name="Kuo A."/>
            <person name="Mondo S."/>
            <person name="Pangilinan J."/>
            <person name="Riley R."/>
            <person name="Labutti K."/>
            <person name="Andreopoulos B."/>
            <person name="Lipzen A."/>
            <person name="Chen C."/>
            <person name="Yanf M."/>
            <person name="Daum C."/>
            <person name="Ng V."/>
            <person name="Clum A."/>
            <person name="Steindorff A."/>
            <person name="Ohm R."/>
            <person name="Martin F."/>
            <person name="Silar P."/>
            <person name="Natvig D."/>
            <person name="Lalanne C."/>
            <person name="Gautier V."/>
            <person name="Ament-Velasquez S.L."/>
            <person name="Kruys A."/>
            <person name="Hutchinson M.I."/>
            <person name="Powell A.J."/>
            <person name="Barry K."/>
            <person name="Miller A.N."/>
            <person name="Grigoriev I.V."/>
            <person name="Debuchy R."/>
            <person name="Gladieux P."/>
            <person name="Thoren M.H."/>
            <person name="Johannesson H."/>
        </authorList>
    </citation>
    <scope>NUCLEOTIDE SEQUENCE</scope>
    <source>
        <strain evidence="1">8032-3</strain>
    </source>
</reference>
<accession>A0AAJ0C196</accession>
<dbReference type="RefSeq" id="XP_060283466.1">
    <property type="nucleotide sequence ID" value="XM_060433111.1"/>
</dbReference>
<protein>
    <submittedName>
        <fullName evidence="1">Uncharacterized protein</fullName>
    </submittedName>
</protein>
<dbReference type="Proteomes" id="UP001244011">
    <property type="component" value="Unassembled WGS sequence"/>
</dbReference>
<gene>
    <name evidence="1" type="ORF">QBC33DRAFT_82014</name>
</gene>